<dbReference type="EMBL" id="FOEV01000013">
    <property type="protein sequence ID" value="SER18238.1"/>
    <property type="molecule type" value="Genomic_DNA"/>
</dbReference>
<sequence length="93" mass="9868">MHASFNKLFVQADAQVTTTGHGHKQNGHAHIHSINTPLSVSAITDAGREVRPTLKTLSITGYTESAAIGNGHLDPGMQILTKPFAIDMLLLPG</sequence>
<proteinExistence type="predicted"/>
<dbReference type="Proteomes" id="UP000183210">
    <property type="component" value="Unassembled WGS sequence"/>
</dbReference>
<evidence type="ECO:0000313" key="2">
    <source>
        <dbReference type="Proteomes" id="UP000183210"/>
    </source>
</evidence>
<protein>
    <submittedName>
        <fullName evidence="1">Uncharacterized protein</fullName>
    </submittedName>
</protein>
<name>A0A9X8MG06_9PSED</name>
<evidence type="ECO:0000313" key="1">
    <source>
        <dbReference type="EMBL" id="SER18238.1"/>
    </source>
</evidence>
<accession>A0A9X8MG06</accession>
<reference evidence="1 2" key="1">
    <citation type="submission" date="2016-10" db="EMBL/GenBank/DDBJ databases">
        <authorList>
            <person name="Varghese N."/>
            <person name="Submissions S."/>
        </authorList>
    </citation>
    <scope>NUCLEOTIDE SEQUENCE [LARGE SCALE GENOMIC DNA]</scope>
    <source>
        <strain evidence="1 2">LMG 21974</strain>
    </source>
</reference>
<gene>
    <name evidence="1" type="ORF">SAMN05216409_113119</name>
</gene>
<organism evidence="1 2">
    <name type="scientific">Pseudomonas lutea</name>
    <dbReference type="NCBI Taxonomy" id="243924"/>
    <lineage>
        <taxon>Bacteria</taxon>
        <taxon>Pseudomonadati</taxon>
        <taxon>Pseudomonadota</taxon>
        <taxon>Gammaproteobacteria</taxon>
        <taxon>Pseudomonadales</taxon>
        <taxon>Pseudomonadaceae</taxon>
        <taxon>Pseudomonas</taxon>
    </lineage>
</organism>
<comment type="caution">
    <text evidence="1">The sequence shown here is derived from an EMBL/GenBank/DDBJ whole genome shotgun (WGS) entry which is preliminary data.</text>
</comment>
<dbReference type="AlphaFoldDB" id="A0A9X8MG06"/>